<dbReference type="AlphaFoldDB" id="A0A132AKJ1"/>
<dbReference type="InterPro" id="IPR032143">
    <property type="entry name" value="BORCS7"/>
</dbReference>
<name>A0A132AKJ1_SARSC</name>
<evidence type="ECO:0000256" key="6">
    <source>
        <dbReference type="SAM" id="Coils"/>
    </source>
</evidence>
<keyword evidence="4" id="KW-0472">Membrane</keyword>
<organism evidence="9 12">
    <name type="scientific">Sarcoptes scabiei</name>
    <name type="common">Itch mite</name>
    <name type="synonym">Acarus scabiei</name>
    <dbReference type="NCBI Taxonomy" id="52283"/>
    <lineage>
        <taxon>Eukaryota</taxon>
        <taxon>Metazoa</taxon>
        <taxon>Ecdysozoa</taxon>
        <taxon>Arthropoda</taxon>
        <taxon>Chelicerata</taxon>
        <taxon>Arachnida</taxon>
        <taxon>Acari</taxon>
        <taxon>Acariformes</taxon>
        <taxon>Sarcoptiformes</taxon>
        <taxon>Astigmata</taxon>
        <taxon>Psoroptidia</taxon>
        <taxon>Sarcoptoidea</taxon>
        <taxon>Sarcoptidae</taxon>
        <taxon>Sarcoptinae</taxon>
        <taxon>Sarcoptes</taxon>
    </lineage>
</organism>
<feature type="compositionally biased region" description="Low complexity" evidence="7">
    <location>
        <begin position="31"/>
        <end position="44"/>
    </location>
</feature>
<comment type="similarity">
    <text evidence="2">Belongs to the BORCS7 family.</text>
</comment>
<evidence type="ECO:0000256" key="1">
    <source>
        <dbReference type="ARBA" id="ARBA00004656"/>
    </source>
</evidence>
<evidence type="ECO:0000256" key="2">
    <source>
        <dbReference type="ARBA" id="ARBA00005433"/>
    </source>
</evidence>
<evidence type="ECO:0000256" key="5">
    <source>
        <dbReference type="ARBA" id="ARBA00023228"/>
    </source>
</evidence>
<evidence type="ECO:0000313" key="8">
    <source>
        <dbReference type="EMBL" id="KAF7494251.1"/>
    </source>
</evidence>
<accession>A0A132AKJ1</accession>
<evidence type="ECO:0000313" key="11">
    <source>
        <dbReference type="Proteomes" id="UP000070412"/>
    </source>
</evidence>
<evidence type="ECO:0000256" key="3">
    <source>
        <dbReference type="ARBA" id="ARBA00022295"/>
    </source>
</evidence>
<reference evidence="11" key="2">
    <citation type="journal article" date="2020" name="PLoS Negl. Trop. Dis.">
        <title>High-quality nuclear genome for Sarcoptes scabiei-A critical resource for a neglected parasite.</title>
        <authorList>
            <person name="Korhonen P.K."/>
            <person name="Gasser R.B."/>
            <person name="Ma G."/>
            <person name="Wang T."/>
            <person name="Stroehlein A.J."/>
            <person name="Young N.D."/>
            <person name="Ang C.S."/>
            <person name="Fernando D.D."/>
            <person name="Lu H.C."/>
            <person name="Taylor S."/>
            <person name="Reynolds S.L."/>
            <person name="Mofiz E."/>
            <person name="Najaraj S.H."/>
            <person name="Gowda H."/>
            <person name="Madugundu A."/>
            <person name="Renuse S."/>
            <person name="Holt D."/>
            <person name="Pandey A."/>
            <person name="Papenfuss A.T."/>
            <person name="Fischer K."/>
        </authorList>
    </citation>
    <scope>NUCLEOTIDE SEQUENCE [LARGE SCALE GENOMIC DNA]</scope>
</reference>
<comment type="subcellular location">
    <subcellularLocation>
        <location evidence="1">Lysosome membrane</location>
    </subcellularLocation>
</comment>
<dbReference type="EnsemblMetazoa" id="SSS_8821s_mrna">
    <property type="protein sequence ID" value="KAF7494251.1"/>
    <property type="gene ID" value="SSS_8821"/>
</dbReference>
<dbReference type="VEuPathDB" id="VectorBase:SSCA008012"/>
<reference evidence="8" key="3">
    <citation type="submission" date="2020-01" db="EMBL/GenBank/DDBJ databases">
        <authorList>
            <person name="Korhonen P.K.K."/>
            <person name="Guangxu M.G."/>
            <person name="Wang T.W."/>
            <person name="Stroehlein A.J.S."/>
            <person name="Young N.D."/>
            <person name="Ang C.-S.A."/>
            <person name="Fernando D.W.F."/>
            <person name="Lu H.L."/>
            <person name="Taylor S.T."/>
            <person name="Ehtesham M.E.M."/>
            <person name="Najaraj S.H.N."/>
            <person name="Harsha G.H.G."/>
            <person name="Madugundu A.M."/>
            <person name="Renuse S.R."/>
            <person name="Holt D.H."/>
            <person name="Pandey A.P."/>
            <person name="Papenfuss A.P."/>
            <person name="Gasser R.B.G."/>
            <person name="Fischer K.F."/>
        </authorList>
    </citation>
    <scope>NUCLEOTIDE SEQUENCE</scope>
    <source>
        <strain evidence="8">SSS_KF_BRIS2020</strain>
    </source>
</reference>
<reference evidence="10" key="4">
    <citation type="submission" date="2022-06" db="UniProtKB">
        <authorList>
            <consortium name="EnsemblMetazoa"/>
        </authorList>
    </citation>
    <scope>IDENTIFICATION</scope>
</reference>
<dbReference type="OrthoDB" id="5567844at2759"/>
<dbReference type="Proteomes" id="UP000070412">
    <property type="component" value="Unassembled WGS sequence"/>
</dbReference>
<gene>
    <name evidence="9" type="ORF">QR98_0100520</name>
    <name evidence="8" type="ORF">SSS_8821</name>
</gene>
<keyword evidence="5" id="KW-0458">Lysosome</keyword>
<dbReference type="EMBL" id="WVUK01000053">
    <property type="protein sequence ID" value="KAF7494251.1"/>
    <property type="molecule type" value="Genomic_DNA"/>
</dbReference>
<sequence length="138" mass="15775">MSAFSIYHQRLRSKKYYSDDKITQLSSSGQSMPPKTSTISTTPSSRTLYEDSRIKLGERISASVQMIGSFCRQAIKSSCTNEIMGFSMKNFAITTDTALGQYETNLNRLDQHLNLMRQQLKHIEQMIDSYDSRSNRVN</sequence>
<reference evidence="9 12" key="1">
    <citation type="journal article" date="2015" name="Parasit. Vectors">
        <title>Draft genome of the scabies mite.</title>
        <authorList>
            <person name="Rider S.D.Jr."/>
            <person name="Morgan M.S."/>
            <person name="Arlian L.G."/>
        </authorList>
    </citation>
    <scope>NUCLEOTIDE SEQUENCE [LARGE SCALE GENOMIC DNA]</scope>
    <source>
        <strain evidence="9">Arlian Lab</strain>
    </source>
</reference>
<evidence type="ECO:0000256" key="4">
    <source>
        <dbReference type="ARBA" id="ARBA00023136"/>
    </source>
</evidence>
<evidence type="ECO:0000313" key="10">
    <source>
        <dbReference type="EnsemblMetazoa" id="KAF7494251.1"/>
    </source>
</evidence>
<dbReference type="EMBL" id="JXLN01017318">
    <property type="protein sequence ID" value="KPM11481.1"/>
    <property type="molecule type" value="Genomic_DNA"/>
</dbReference>
<dbReference type="GO" id="GO:0005765">
    <property type="term" value="C:lysosomal membrane"/>
    <property type="evidence" value="ECO:0007669"/>
    <property type="project" value="UniProtKB-SubCell"/>
</dbReference>
<evidence type="ECO:0000256" key="7">
    <source>
        <dbReference type="SAM" id="MobiDB-lite"/>
    </source>
</evidence>
<proteinExistence type="inferred from homology"/>
<protein>
    <recommendedName>
        <fullName evidence="3">BLOC-1-related complex subunit 7</fullName>
    </recommendedName>
</protein>
<keyword evidence="11" id="KW-1185">Reference proteome</keyword>
<dbReference type="Proteomes" id="UP000616769">
    <property type="component" value="Unassembled WGS sequence"/>
</dbReference>
<keyword evidence="6" id="KW-0175">Coiled coil</keyword>
<feature type="coiled-coil region" evidence="6">
    <location>
        <begin position="99"/>
        <end position="133"/>
    </location>
</feature>
<dbReference type="Pfam" id="PF16088">
    <property type="entry name" value="BORCS7"/>
    <property type="match status" value="1"/>
</dbReference>
<evidence type="ECO:0000313" key="9">
    <source>
        <dbReference type="EMBL" id="KPM11481.1"/>
    </source>
</evidence>
<evidence type="ECO:0000313" key="12">
    <source>
        <dbReference type="Proteomes" id="UP000616769"/>
    </source>
</evidence>
<feature type="region of interest" description="Disordered" evidence="7">
    <location>
        <begin position="24"/>
        <end position="44"/>
    </location>
</feature>